<organism evidence="2 3">
    <name type="scientific">Pristionchus fissidentatus</name>
    <dbReference type="NCBI Taxonomy" id="1538716"/>
    <lineage>
        <taxon>Eukaryota</taxon>
        <taxon>Metazoa</taxon>
        <taxon>Ecdysozoa</taxon>
        <taxon>Nematoda</taxon>
        <taxon>Chromadorea</taxon>
        <taxon>Rhabditida</taxon>
        <taxon>Rhabditina</taxon>
        <taxon>Diplogasteromorpha</taxon>
        <taxon>Diplogasteroidea</taxon>
        <taxon>Neodiplogasteridae</taxon>
        <taxon>Pristionchus</taxon>
    </lineage>
</organism>
<evidence type="ECO:0000313" key="3">
    <source>
        <dbReference type="Proteomes" id="UP001432322"/>
    </source>
</evidence>
<dbReference type="AlphaFoldDB" id="A0AAV5V4I7"/>
<accession>A0AAV5V4I7</accession>
<reference evidence="2" key="1">
    <citation type="submission" date="2023-10" db="EMBL/GenBank/DDBJ databases">
        <title>Genome assembly of Pristionchus species.</title>
        <authorList>
            <person name="Yoshida K."/>
            <person name="Sommer R.J."/>
        </authorList>
    </citation>
    <scope>NUCLEOTIDE SEQUENCE</scope>
    <source>
        <strain evidence="2">RS5133</strain>
    </source>
</reference>
<evidence type="ECO:0000256" key="1">
    <source>
        <dbReference type="SAM" id="MobiDB-lite"/>
    </source>
</evidence>
<dbReference type="EMBL" id="BTSY01000002">
    <property type="protein sequence ID" value="GMT13435.1"/>
    <property type="molecule type" value="Genomic_DNA"/>
</dbReference>
<sequence>SAITASSAAIRDEIEARCESRAPLVNTSAPDRIESREYVDIGRGCGSSMKSSSRGTSSSSILSPSSSSSLI</sequence>
<gene>
    <name evidence="2" type="ORF">PFISCL1PPCAC_4732</name>
</gene>
<keyword evidence="3" id="KW-1185">Reference proteome</keyword>
<feature type="compositionally biased region" description="Low complexity" evidence="1">
    <location>
        <begin position="47"/>
        <end position="71"/>
    </location>
</feature>
<feature type="non-terminal residue" evidence="2">
    <location>
        <position position="1"/>
    </location>
</feature>
<proteinExistence type="predicted"/>
<feature type="region of interest" description="Disordered" evidence="1">
    <location>
        <begin position="42"/>
        <end position="71"/>
    </location>
</feature>
<comment type="caution">
    <text evidence="2">The sequence shown here is derived from an EMBL/GenBank/DDBJ whole genome shotgun (WGS) entry which is preliminary data.</text>
</comment>
<evidence type="ECO:0000313" key="2">
    <source>
        <dbReference type="EMBL" id="GMT13435.1"/>
    </source>
</evidence>
<dbReference type="Proteomes" id="UP001432322">
    <property type="component" value="Unassembled WGS sequence"/>
</dbReference>
<feature type="non-terminal residue" evidence="2">
    <location>
        <position position="71"/>
    </location>
</feature>
<name>A0AAV5V4I7_9BILA</name>
<protein>
    <submittedName>
        <fullName evidence="2">Uncharacterized protein</fullName>
    </submittedName>
</protein>